<evidence type="ECO:0000313" key="2">
    <source>
        <dbReference type="WBParaSite" id="PSU_v2.g20407.t1"/>
    </source>
</evidence>
<reference evidence="2" key="1">
    <citation type="submission" date="2022-11" db="UniProtKB">
        <authorList>
            <consortium name="WormBaseParasite"/>
        </authorList>
    </citation>
    <scope>IDENTIFICATION</scope>
</reference>
<organism evidence="1 2">
    <name type="scientific">Panagrolaimus superbus</name>
    <dbReference type="NCBI Taxonomy" id="310955"/>
    <lineage>
        <taxon>Eukaryota</taxon>
        <taxon>Metazoa</taxon>
        <taxon>Ecdysozoa</taxon>
        <taxon>Nematoda</taxon>
        <taxon>Chromadorea</taxon>
        <taxon>Rhabditida</taxon>
        <taxon>Tylenchina</taxon>
        <taxon>Panagrolaimomorpha</taxon>
        <taxon>Panagrolaimoidea</taxon>
        <taxon>Panagrolaimidae</taxon>
        <taxon>Panagrolaimus</taxon>
    </lineage>
</organism>
<name>A0A914YN78_9BILA</name>
<sequence>MVEIPEVEKYETSDKFEELNFGCLEKVAGYGKSKNICSIYAKSSSTSAFISGVIKEGLATFKLIDPKLSPLHNHFVAYNEGDRIIYLRGEIKFDSLEKGQELSEYTMKDFRPYGLPGDSVSQYVPKWLGGYDSGNNAFNLHSSVSLFL</sequence>
<evidence type="ECO:0000313" key="1">
    <source>
        <dbReference type="Proteomes" id="UP000887577"/>
    </source>
</evidence>
<keyword evidence="1" id="KW-1185">Reference proteome</keyword>
<protein>
    <submittedName>
        <fullName evidence="2">Uncharacterized protein</fullName>
    </submittedName>
</protein>
<dbReference type="WBParaSite" id="PSU_v2.g20407.t1">
    <property type="protein sequence ID" value="PSU_v2.g20407.t1"/>
    <property type="gene ID" value="PSU_v2.g20407"/>
</dbReference>
<proteinExistence type="predicted"/>
<dbReference type="AlphaFoldDB" id="A0A914YN78"/>
<dbReference type="Proteomes" id="UP000887577">
    <property type="component" value="Unplaced"/>
</dbReference>
<accession>A0A914YN78</accession>